<dbReference type="SUPFAM" id="SSF53850">
    <property type="entry name" value="Periplasmic binding protein-like II"/>
    <property type="match status" value="1"/>
</dbReference>
<dbReference type="OrthoDB" id="9785015at2"/>
<protein>
    <submittedName>
        <fullName evidence="6">Molybdate ABC transporter substrate-binding protein</fullName>
    </submittedName>
</protein>
<organism evidence="6 7">
    <name type="scientific">Halomonas nitroreducens</name>
    <dbReference type="NCBI Taxonomy" id="447425"/>
    <lineage>
        <taxon>Bacteria</taxon>
        <taxon>Pseudomonadati</taxon>
        <taxon>Pseudomonadota</taxon>
        <taxon>Gammaproteobacteria</taxon>
        <taxon>Oceanospirillales</taxon>
        <taxon>Halomonadaceae</taxon>
        <taxon>Halomonas</taxon>
    </lineage>
</organism>
<evidence type="ECO:0000256" key="5">
    <source>
        <dbReference type="SAM" id="SignalP"/>
    </source>
</evidence>
<dbReference type="GO" id="GO:0046872">
    <property type="term" value="F:metal ion binding"/>
    <property type="evidence" value="ECO:0007669"/>
    <property type="project" value="UniProtKB-KW"/>
</dbReference>
<dbReference type="Gene3D" id="3.40.190.10">
    <property type="entry name" value="Periplasmic binding protein-like II"/>
    <property type="match status" value="2"/>
</dbReference>
<dbReference type="PANTHER" id="PTHR30632:SF14">
    <property type="entry name" value="TUNGSTATE_MOLYBDATE_CHROMATE-BINDING PROTEIN MODA"/>
    <property type="match status" value="1"/>
</dbReference>
<feature type="chain" id="PRO_5019084109" evidence="5">
    <location>
        <begin position="26"/>
        <end position="270"/>
    </location>
</feature>
<evidence type="ECO:0000313" key="6">
    <source>
        <dbReference type="EMBL" id="RTR07035.1"/>
    </source>
</evidence>
<dbReference type="Pfam" id="PF13531">
    <property type="entry name" value="SBP_bac_11"/>
    <property type="match status" value="1"/>
</dbReference>
<dbReference type="GO" id="GO:0015689">
    <property type="term" value="P:molybdate ion transport"/>
    <property type="evidence" value="ECO:0007669"/>
    <property type="project" value="InterPro"/>
</dbReference>
<evidence type="ECO:0000256" key="1">
    <source>
        <dbReference type="ARBA" id="ARBA00009175"/>
    </source>
</evidence>
<reference evidence="6 7" key="1">
    <citation type="submission" date="2018-12" db="EMBL/GenBank/DDBJ databases">
        <authorList>
            <person name="Yu L."/>
        </authorList>
    </citation>
    <scope>NUCLEOTIDE SEQUENCE [LARGE SCALE GENOMIC DNA]</scope>
    <source>
        <strain evidence="6 7">11S</strain>
    </source>
</reference>
<sequence>MKHPRRWAARLALLLLPWMAPLVQAMEVPSVAAASSLQFVFPELVAAYREETGNDVRVNFGASGNLSRQILQHAPFELFLSADEANVRVLEEAELIEGEGRVYAVGRLVWLQARGRGVLPSADAPLAGVREALAAFEDGEGRPRLALANPEHAPYGVAARQALTHAGLWSPTTRLRVLGENVSQAARFALADEARGGLVAYSLALAPTVAEQADHVLIPAEWHAPLVQRMALIDGAGEGARAFYAWLQGERARSILERRGFQPPVQDDAS</sequence>
<evidence type="ECO:0000313" key="7">
    <source>
        <dbReference type="Proteomes" id="UP000267400"/>
    </source>
</evidence>
<dbReference type="InterPro" id="IPR005950">
    <property type="entry name" value="ModA"/>
</dbReference>
<accession>A0A431V8M9</accession>
<keyword evidence="7" id="KW-1185">Reference proteome</keyword>
<dbReference type="InterPro" id="IPR050682">
    <property type="entry name" value="ModA/WtpA"/>
</dbReference>
<feature type="binding site" evidence="4">
    <location>
        <position position="63"/>
    </location>
    <ligand>
        <name>molybdate</name>
        <dbReference type="ChEBI" id="CHEBI:36264"/>
    </ligand>
</feature>
<proteinExistence type="inferred from homology"/>
<dbReference type="Proteomes" id="UP000267400">
    <property type="component" value="Unassembled WGS sequence"/>
</dbReference>
<dbReference type="RefSeq" id="WP_126480036.1">
    <property type="nucleotide sequence ID" value="NZ_RXNS01000001.1"/>
</dbReference>
<evidence type="ECO:0000256" key="4">
    <source>
        <dbReference type="PIRSR" id="PIRSR004846-1"/>
    </source>
</evidence>
<keyword evidence="4" id="KW-0500">Molybdenum</keyword>
<keyword evidence="2 4" id="KW-0479">Metal-binding</keyword>
<evidence type="ECO:0000256" key="3">
    <source>
        <dbReference type="ARBA" id="ARBA00022729"/>
    </source>
</evidence>
<feature type="binding site" evidence="4">
    <location>
        <position position="36"/>
    </location>
    <ligand>
        <name>molybdate</name>
        <dbReference type="ChEBI" id="CHEBI:36264"/>
    </ligand>
</feature>
<dbReference type="GO" id="GO:0030973">
    <property type="term" value="F:molybdate ion binding"/>
    <property type="evidence" value="ECO:0007669"/>
    <property type="project" value="TreeGrafter"/>
</dbReference>
<dbReference type="EMBL" id="RXNS01000001">
    <property type="protein sequence ID" value="RTR07035.1"/>
    <property type="molecule type" value="Genomic_DNA"/>
</dbReference>
<keyword evidence="3 5" id="KW-0732">Signal</keyword>
<comment type="similarity">
    <text evidence="1">Belongs to the bacterial solute-binding protein ModA family.</text>
</comment>
<feature type="binding site" evidence="4">
    <location>
        <position position="182"/>
    </location>
    <ligand>
        <name>molybdate</name>
        <dbReference type="ChEBI" id="CHEBI:36264"/>
    </ligand>
</feature>
<name>A0A431V8M9_9GAMM</name>
<feature type="signal peptide" evidence="5">
    <location>
        <begin position="1"/>
        <end position="25"/>
    </location>
</feature>
<comment type="caution">
    <text evidence="6">The sequence shown here is derived from an EMBL/GenBank/DDBJ whole genome shotgun (WGS) entry which is preliminary data.</text>
</comment>
<dbReference type="AlphaFoldDB" id="A0A431V8M9"/>
<dbReference type="PIRSF" id="PIRSF004846">
    <property type="entry name" value="ModA"/>
    <property type="match status" value="1"/>
</dbReference>
<evidence type="ECO:0000256" key="2">
    <source>
        <dbReference type="ARBA" id="ARBA00022723"/>
    </source>
</evidence>
<gene>
    <name evidence="6" type="primary">modA</name>
    <name evidence="6" type="ORF">EKG36_00825</name>
</gene>
<dbReference type="NCBIfam" id="TIGR01256">
    <property type="entry name" value="modA"/>
    <property type="match status" value="1"/>
</dbReference>
<dbReference type="PANTHER" id="PTHR30632">
    <property type="entry name" value="MOLYBDATE-BINDING PERIPLASMIC PROTEIN"/>
    <property type="match status" value="1"/>
</dbReference>